<evidence type="ECO:0000256" key="6">
    <source>
        <dbReference type="ARBA" id="ARBA00023295"/>
    </source>
</evidence>
<sequence>MPEQHPFQLKSDQAEATHPQIITLLSKMTLVEKIGQMSQCSGCGGFLSDELAEHIRSGSVGSVINEVNLDVLNEMQRIAVEESRLGIPLLIGRDVIHGFKTIFPIPLGQAASWSVEVIKSGARVSALEAASVGVNWTFAPMIDISRDPRWGRVAESLGEDPYLCSVLGEAMITGFQGDSLSANGSIASCAKHFAGYGAAESGRDYNTASISENELRNVYLPPFKAAAKAGAATFMSAFNELNGIPATGNEWLMKQVLREEWGFKGFIVSDWESIKQLTTHGFSEDEKMAAFEAINAGIDMEMVSTSYQQHLESLIDEGKVKLSVVDDMVTRILTLKHELGLFEQPFTDPEQLPPVLNSSHLSAAKEAATKSCVLLKNHNNILPLTKSDIGSIAVIGPLADDGYEQLGTWIFDGEAEHSITCLEALKSYAEQELNITFSQGLATSRSEQQDGFDEAVDLAHGSDIVLMFLGEESILSGEAHCRSNIDLPGAQEQLIEAVAATGKSIVLVVMAGRPLTLTSIIDKVDAILYAWHPGTMGGPAITDLLFGVSAPSGKLPITFPRAVGQIPLYYSQKNTGKPATDESYVHMKDIPARAQQTSLGMAATHLDTHFSPLFPFGFGLSYSELEYSDIQVSPSSISLGESVTISAQITNVGRQDCEEVVQLYVRDLVGNVTRPVKELKGFQRIVLNQGDTQRVTFTLHTNDLAFHDRKMVFKAEPGLFHVWIGGDSETNLRTEFTITRDGM</sequence>
<dbReference type="PRINTS" id="PR00133">
    <property type="entry name" value="GLHYDRLASE3"/>
</dbReference>
<dbReference type="Pfam" id="PF14310">
    <property type="entry name" value="Fn3-like"/>
    <property type="match status" value="1"/>
</dbReference>
<dbReference type="InterPro" id="IPR013783">
    <property type="entry name" value="Ig-like_fold"/>
</dbReference>
<dbReference type="InterPro" id="IPR036881">
    <property type="entry name" value="Glyco_hydro_3_C_sf"/>
</dbReference>
<name>A0A553JU41_SHEHA</name>
<evidence type="ECO:0000256" key="3">
    <source>
        <dbReference type="ARBA" id="ARBA00012744"/>
    </source>
</evidence>
<proteinExistence type="inferred from homology"/>
<keyword evidence="4" id="KW-0732">Signal</keyword>
<evidence type="ECO:0000256" key="5">
    <source>
        <dbReference type="ARBA" id="ARBA00022801"/>
    </source>
</evidence>
<dbReference type="RefSeq" id="WP_143563063.1">
    <property type="nucleotide sequence ID" value="NZ_BMPL01000002.1"/>
</dbReference>
<evidence type="ECO:0000259" key="11">
    <source>
        <dbReference type="SMART" id="SM01217"/>
    </source>
</evidence>
<dbReference type="SMART" id="SM01217">
    <property type="entry name" value="Fn3_like"/>
    <property type="match status" value="1"/>
</dbReference>
<comment type="caution">
    <text evidence="12">The sequence shown here is derived from an EMBL/GenBank/DDBJ whole genome shotgun (WGS) entry which is preliminary data.</text>
</comment>
<evidence type="ECO:0000256" key="1">
    <source>
        <dbReference type="ARBA" id="ARBA00000448"/>
    </source>
</evidence>
<evidence type="ECO:0000256" key="4">
    <source>
        <dbReference type="ARBA" id="ARBA00022729"/>
    </source>
</evidence>
<evidence type="ECO:0000313" key="13">
    <source>
        <dbReference type="Proteomes" id="UP000318126"/>
    </source>
</evidence>
<dbReference type="Gene3D" id="3.40.50.1700">
    <property type="entry name" value="Glycoside hydrolase family 3 C-terminal domain"/>
    <property type="match status" value="1"/>
</dbReference>
<comment type="catalytic activity">
    <reaction evidence="1">
        <text>Hydrolysis of terminal, non-reducing beta-D-glucosyl residues with release of beta-D-glucose.</text>
        <dbReference type="EC" id="3.2.1.21"/>
    </reaction>
</comment>
<keyword evidence="5 10" id="KW-0378">Hydrolase</keyword>
<dbReference type="SUPFAM" id="SSF52279">
    <property type="entry name" value="Beta-D-glucan exohydrolase, C-terminal domain"/>
    <property type="match status" value="1"/>
</dbReference>
<dbReference type="InterPro" id="IPR026891">
    <property type="entry name" value="Fn3-like"/>
</dbReference>
<dbReference type="EC" id="3.2.1.21" evidence="3"/>
<evidence type="ECO:0000256" key="7">
    <source>
        <dbReference type="ARBA" id="ARBA00031448"/>
    </source>
</evidence>
<evidence type="ECO:0000256" key="10">
    <source>
        <dbReference type="RuleBase" id="RU361161"/>
    </source>
</evidence>
<comment type="similarity">
    <text evidence="2 10">Belongs to the glycosyl hydrolase 3 family.</text>
</comment>
<dbReference type="EMBL" id="VKGK01000002">
    <property type="protein sequence ID" value="TRY15968.1"/>
    <property type="molecule type" value="Genomic_DNA"/>
</dbReference>
<dbReference type="InterPro" id="IPR036962">
    <property type="entry name" value="Glyco_hydro_3_N_sf"/>
</dbReference>
<dbReference type="PROSITE" id="PS00775">
    <property type="entry name" value="GLYCOSYL_HYDROL_F3"/>
    <property type="match status" value="1"/>
</dbReference>
<evidence type="ECO:0000256" key="2">
    <source>
        <dbReference type="ARBA" id="ARBA00005336"/>
    </source>
</evidence>
<evidence type="ECO:0000256" key="8">
    <source>
        <dbReference type="ARBA" id="ARBA00032194"/>
    </source>
</evidence>
<evidence type="ECO:0000256" key="9">
    <source>
        <dbReference type="ARBA" id="ARBA00032594"/>
    </source>
</evidence>
<dbReference type="InterPro" id="IPR051915">
    <property type="entry name" value="Cellulose_Degrad_GH3"/>
</dbReference>
<dbReference type="InterPro" id="IPR002772">
    <property type="entry name" value="Glyco_hydro_3_C"/>
</dbReference>
<dbReference type="Proteomes" id="UP000318126">
    <property type="component" value="Unassembled WGS sequence"/>
</dbReference>
<dbReference type="PANTHER" id="PTHR30620">
    <property type="entry name" value="PERIPLASMIC BETA-GLUCOSIDASE-RELATED"/>
    <property type="match status" value="1"/>
</dbReference>
<dbReference type="GO" id="GO:0009251">
    <property type="term" value="P:glucan catabolic process"/>
    <property type="evidence" value="ECO:0007669"/>
    <property type="project" value="TreeGrafter"/>
</dbReference>
<keyword evidence="13" id="KW-1185">Reference proteome</keyword>
<organism evidence="12 13">
    <name type="scientific">Shewanella hanedai</name>
    <name type="common">Alteromonas hanedai</name>
    <dbReference type="NCBI Taxonomy" id="25"/>
    <lineage>
        <taxon>Bacteria</taxon>
        <taxon>Pseudomonadati</taxon>
        <taxon>Pseudomonadota</taxon>
        <taxon>Gammaproteobacteria</taxon>
        <taxon>Alteromonadales</taxon>
        <taxon>Shewanellaceae</taxon>
        <taxon>Shewanella</taxon>
    </lineage>
</organism>
<dbReference type="GO" id="GO:0008422">
    <property type="term" value="F:beta-glucosidase activity"/>
    <property type="evidence" value="ECO:0007669"/>
    <property type="project" value="UniProtKB-EC"/>
</dbReference>
<evidence type="ECO:0000313" key="12">
    <source>
        <dbReference type="EMBL" id="TRY15968.1"/>
    </source>
</evidence>
<reference evidence="13" key="1">
    <citation type="submission" date="2019-07" db="EMBL/GenBank/DDBJ databases">
        <title>Shewanella sp. YLB-08 draft genomic sequence.</title>
        <authorList>
            <person name="Yu L."/>
        </authorList>
    </citation>
    <scope>NUCLEOTIDE SEQUENCE [LARGE SCALE GENOMIC DNA]</scope>
    <source>
        <strain evidence="13">JCM 20706</strain>
    </source>
</reference>
<dbReference type="InterPro" id="IPR019800">
    <property type="entry name" value="Glyco_hydro_3_AS"/>
</dbReference>
<dbReference type="Pfam" id="PF01915">
    <property type="entry name" value="Glyco_hydro_3_C"/>
    <property type="match status" value="1"/>
</dbReference>
<dbReference type="InterPro" id="IPR017853">
    <property type="entry name" value="GH"/>
</dbReference>
<dbReference type="PANTHER" id="PTHR30620:SF16">
    <property type="entry name" value="LYSOSOMAL BETA GLUCOSIDASE"/>
    <property type="match status" value="1"/>
</dbReference>
<dbReference type="FunFam" id="3.20.20.300:FF:000005">
    <property type="entry name" value="Periplasmic beta-glucosidase"/>
    <property type="match status" value="1"/>
</dbReference>
<dbReference type="Pfam" id="PF00933">
    <property type="entry name" value="Glyco_hydro_3"/>
    <property type="match status" value="1"/>
</dbReference>
<dbReference type="FunFam" id="2.60.40.10:FF:000495">
    <property type="entry name" value="Periplasmic beta-glucosidase"/>
    <property type="match status" value="1"/>
</dbReference>
<dbReference type="InterPro" id="IPR001764">
    <property type="entry name" value="Glyco_hydro_3_N"/>
</dbReference>
<accession>A0A553JU41</accession>
<dbReference type="OrthoDB" id="9781691at2"/>
<gene>
    <name evidence="12" type="ORF">FN961_03050</name>
</gene>
<feature type="domain" description="Fibronectin type III-like" evidence="11">
    <location>
        <begin position="659"/>
        <end position="728"/>
    </location>
</feature>
<dbReference type="SUPFAM" id="SSF51445">
    <property type="entry name" value="(Trans)glycosidases"/>
    <property type="match status" value="1"/>
</dbReference>
<keyword evidence="6 10" id="KW-0326">Glycosidase</keyword>
<dbReference type="AlphaFoldDB" id="A0A553JU41"/>
<dbReference type="Gene3D" id="3.20.20.300">
    <property type="entry name" value="Glycoside hydrolase, family 3, N-terminal domain"/>
    <property type="match status" value="1"/>
</dbReference>
<protein>
    <recommendedName>
        <fullName evidence="3">beta-glucosidase</fullName>
        <ecNumber evidence="3">3.2.1.21</ecNumber>
    </recommendedName>
    <alternativeName>
        <fullName evidence="9">Beta-D-glucoside glucohydrolase</fullName>
    </alternativeName>
    <alternativeName>
        <fullName evidence="7">Cellobiase</fullName>
    </alternativeName>
    <alternativeName>
        <fullName evidence="8">Gentiobiase</fullName>
    </alternativeName>
</protein>
<dbReference type="Gene3D" id="2.60.40.10">
    <property type="entry name" value="Immunoglobulins"/>
    <property type="match status" value="1"/>
</dbReference>